<dbReference type="AlphaFoldDB" id="Q2KUF4"/>
<dbReference type="InterPro" id="IPR003833">
    <property type="entry name" value="CT_C_D"/>
</dbReference>
<keyword evidence="2" id="KW-0378">Hydrolase</keyword>
<dbReference type="OrthoDB" id="9778567at2"/>
<dbReference type="SMART" id="SM00796">
    <property type="entry name" value="AHS1"/>
    <property type="match status" value="1"/>
</dbReference>
<dbReference type="GO" id="GO:0005524">
    <property type="term" value="F:ATP binding"/>
    <property type="evidence" value="ECO:0007669"/>
    <property type="project" value="UniProtKB-KW"/>
</dbReference>
<gene>
    <name evidence="5" type="primary">kipI</name>
    <name evidence="5" type="ordered locus">BAV3096</name>
</gene>
<evidence type="ECO:0000256" key="1">
    <source>
        <dbReference type="ARBA" id="ARBA00022741"/>
    </source>
</evidence>
<dbReference type="eggNOG" id="COG2049">
    <property type="taxonomic scope" value="Bacteria"/>
</dbReference>
<dbReference type="Proteomes" id="UP000001977">
    <property type="component" value="Chromosome"/>
</dbReference>
<organism evidence="5 6">
    <name type="scientific">Bordetella avium (strain 197N)</name>
    <dbReference type="NCBI Taxonomy" id="360910"/>
    <lineage>
        <taxon>Bacteria</taxon>
        <taxon>Pseudomonadati</taxon>
        <taxon>Pseudomonadota</taxon>
        <taxon>Betaproteobacteria</taxon>
        <taxon>Burkholderiales</taxon>
        <taxon>Alcaligenaceae</taxon>
        <taxon>Bordetella</taxon>
    </lineage>
</organism>
<dbReference type="Gene3D" id="2.40.100.10">
    <property type="entry name" value="Cyclophilin-like"/>
    <property type="match status" value="1"/>
</dbReference>
<dbReference type="STRING" id="360910.BAV3096"/>
<dbReference type="KEGG" id="bav:BAV3096"/>
<dbReference type="InterPro" id="IPR010016">
    <property type="entry name" value="PxpB"/>
</dbReference>
<keyword evidence="1" id="KW-0547">Nucleotide-binding</keyword>
<evidence type="ECO:0000313" key="6">
    <source>
        <dbReference type="Proteomes" id="UP000001977"/>
    </source>
</evidence>
<dbReference type="Gene3D" id="3.30.1360.40">
    <property type="match status" value="1"/>
</dbReference>
<dbReference type="EMBL" id="AM167904">
    <property type="protein sequence ID" value="CAJ50706.1"/>
    <property type="molecule type" value="Genomic_DNA"/>
</dbReference>
<dbReference type="InterPro" id="IPR029000">
    <property type="entry name" value="Cyclophilin-like_dom_sf"/>
</dbReference>
<dbReference type="Pfam" id="PF02682">
    <property type="entry name" value="CT_C_D"/>
    <property type="match status" value="1"/>
</dbReference>
<feature type="domain" description="Carboxyltransferase" evidence="4">
    <location>
        <begin position="13"/>
        <end position="217"/>
    </location>
</feature>
<dbReference type="SUPFAM" id="SSF160467">
    <property type="entry name" value="PH0987 N-terminal domain-like"/>
    <property type="match status" value="1"/>
</dbReference>
<keyword evidence="6" id="KW-1185">Reference proteome</keyword>
<evidence type="ECO:0000259" key="4">
    <source>
        <dbReference type="SMART" id="SM00796"/>
    </source>
</evidence>
<dbReference type="SUPFAM" id="SSF50891">
    <property type="entry name" value="Cyclophilin-like"/>
    <property type="match status" value="1"/>
</dbReference>
<dbReference type="RefSeq" id="WP_012418734.1">
    <property type="nucleotide sequence ID" value="NC_010645.1"/>
</dbReference>
<dbReference type="NCBIfam" id="TIGR00370">
    <property type="entry name" value="5-oxoprolinase subunit PxpB"/>
    <property type="match status" value="1"/>
</dbReference>
<dbReference type="HOGENOM" id="CLU_020207_1_0_4"/>
<dbReference type="GO" id="GO:0016787">
    <property type="term" value="F:hydrolase activity"/>
    <property type="evidence" value="ECO:0007669"/>
    <property type="project" value="UniProtKB-KW"/>
</dbReference>
<reference evidence="5 6" key="1">
    <citation type="journal article" date="2006" name="J. Bacteriol.">
        <title>Comparison of the genome sequence of the poultry pathogen Bordetella avium with those of B. bronchiseptica, B. pertussis, and B. parapertussis reveals extensive diversity in surface structures associated with host interaction.</title>
        <authorList>
            <person name="Sebaihia M."/>
            <person name="Preston A."/>
            <person name="Maskell D.J."/>
            <person name="Kuzmiak H."/>
            <person name="Connell T.D."/>
            <person name="King N.D."/>
            <person name="Orndorff P.E."/>
            <person name="Miyamoto D.M."/>
            <person name="Thomson N.R."/>
            <person name="Harris D."/>
            <person name="Goble A."/>
            <person name="Lord A."/>
            <person name="Murphy L."/>
            <person name="Quail M.A."/>
            <person name="Rutter S."/>
            <person name="Squares R."/>
            <person name="Squares S."/>
            <person name="Woodward J."/>
            <person name="Parkhill J."/>
            <person name="Temple L.M."/>
        </authorList>
    </citation>
    <scope>NUCLEOTIDE SEQUENCE [LARGE SCALE GENOMIC DNA]</scope>
    <source>
        <strain evidence="5 6">197N</strain>
    </source>
</reference>
<proteinExistence type="predicted"/>
<keyword evidence="3" id="KW-0067">ATP-binding</keyword>
<evidence type="ECO:0000256" key="3">
    <source>
        <dbReference type="ARBA" id="ARBA00022840"/>
    </source>
</evidence>
<accession>Q2KUF4</accession>
<dbReference type="PANTHER" id="PTHR34698">
    <property type="entry name" value="5-OXOPROLINASE SUBUNIT B"/>
    <property type="match status" value="1"/>
</dbReference>
<evidence type="ECO:0000256" key="2">
    <source>
        <dbReference type="ARBA" id="ARBA00022801"/>
    </source>
</evidence>
<sequence length="241" mass="25978">MPLSASLENPSAWRIIPQGDRCLLVILGDTIHEATGRHCLSLARQIRAADWPGVVDVVPSFTTVAVHYRQLPQGGPAHESLAARLRTLLAQGIQADTACGREVELPVCYGGRHGPDLVAVAQACRLSPDEVIGLHSQAGSMVYMLGFAPGLAYIGVHDERLNLPRRDSPRTEVPPGSVAIANRQTVVYPGRLPGGWHIIGATPLTMFDPAREPAAWLQPGDRIRFVPIDEATFDGLQAEQP</sequence>
<dbReference type="PANTHER" id="PTHR34698:SF2">
    <property type="entry name" value="5-OXOPROLINASE SUBUNIT B"/>
    <property type="match status" value="1"/>
</dbReference>
<protein>
    <submittedName>
        <fullName evidence="5">Histidine kinase inhibitor</fullName>
    </submittedName>
</protein>
<evidence type="ECO:0000313" key="5">
    <source>
        <dbReference type="EMBL" id="CAJ50706.1"/>
    </source>
</evidence>
<name>Q2KUF4_BORA1</name>